<feature type="region of interest" description="Disordered" evidence="1">
    <location>
        <begin position="805"/>
        <end position="843"/>
    </location>
</feature>
<keyword evidence="3" id="KW-1185">Reference proteome</keyword>
<feature type="region of interest" description="Disordered" evidence="1">
    <location>
        <begin position="157"/>
        <end position="187"/>
    </location>
</feature>
<feature type="region of interest" description="Disordered" evidence="1">
    <location>
        <begin position="287"/>
        <end position="382"/>
    </location>
</feature>
<feature type="region of interest" description="Disordered" evidence="1">
    <location>
        <begin position="32"/>
        <end position="68"/>
    </location>
</feature>
<protein>
    <submittedName>
        <fullName evidence="2">Uncharacterized protein</fullName>
    </submittedName>
</protein>
<feature type="compositionally biased region" description="Polar residues" evidence="1">
    <location>
        <begin position="207"/>
        <end position="226"/>
    </location>
</feature>
<feature type="compositionally biased region" description="Polar residues" evidence="1">
    <location>
        <begin position="247"/>
        <end position="257"/>
    </location>
</feature>
<accession>A0A6A6QN52</accession>
<reference evidence="2" key="1">
    <citation type="journal article" date="2020" name="Stud. Mycol.">
        <title>101 Dothideomycetes genomes: a test case for predicting lifestyles and emergence of pathogens.</title>
        <authorList>
            <person name="Haridas S."/>
            <person name="Albert R."/>
            <person name="Binder M."/>
            <person name="Bloem J."/>
            <person name="Labutti K."/>
            <person name="Salamov A."/>
            <person name="Andreopoulos B."/>
            <person name="Baker S."/>
            <person name="Barry K."/>
            <person name="Bills G."/>
            <person name="Bluhm B."/>
            <person name="Cannon C."/>
            <person name="Castanera R."/>
            <person name="Culley D."/>
            <person name="Daum C."/>
            <person name="Ezra D."/>
            <person name="Gonzalez J."/>
            <person name="Henrissat B."/>
            <person name="Kuo A."/>
            <person name="Liang C."/>
            <person name="Lipzen A."/>
            <person name="Lutzoni F."/>
            <person name="Magnuson J."/>
            <person name="Mondo S."/>
            <person name="Nolan M."/>
            <person name="Ohm R."/>
            <person name="Pangilinan J."/>
            <person name="Park H.-J."/>
            <person name="Ramirez L."/>
            <person name="Alfaro M."/>
            <person name="Sun H."/>
            <person name="Tritt A."/>
            <person name="Yoshinaga Y."/>
            <person name="Zwiers L.-H."/>
            <person name="Turgeon B."/>
            <person name="Goodwin S."/>
            <person name="Spatafora J."/>
            <person name="Crous P."/>
            <person name="Grigoriev I."/>
        </authorList>
    </citation>
    <scope>NUCLEOTIDE SEQUENCE</scope>
    <source>
        <strain evidence="2">CBS 269.34</strain>
    </source>
</reference>
<organism evidence="2 3">
    <name type="scientific">Lophium mytilinum</name>
    <dbReference type="NCBI Taxonomy" id="390894"/>
    <lineage>
        <taxon>Eukaryota</taxon>
        <taxon>Fungi</taxon>
        <taxon>Dikarya</taxon>
        <taxon>Ascomycota</taxon>
        <taxon>Pezizomycotina</taxon>
        <taxon>Dothideomycetes</taxon>
        <taxon>Pleosporomycetidae</taxon>
        <taxon>Mytilinidiales</taxon>
        <taxon>Mytilinidiaceae</taxon>
        <taxon>Lophium</taxon>
    </lineage>
</organism>
<feature type="region of interest" description="Disordered" evidence="1">
    <location>
        <begin position="207"/>
        <end position="268"/>
    </location>
</feature>
<feature type="compositionally biased region" description="Polar residues" evidence="1">
    <location>
        <begin position="43"/>
        <end position="59"/>
    </location>
</feature>
<feature type="region of interest" description="Disordered" evidence="1">
    <location>
        <begin position="750"/>
        <end position="777"/>
    </location>
</feature>
<dbReference type="EMBL" id="MU004192">
    <property type="protein sequence ID" value="KAF2493430.1"/>
    <property type="molecule type" value="Genomic_DNA"/>
</dbReference>
<feature type="compositionally biased region" description="Low complexity" evidence="1">
    <location>
        <begin position="661"/>
        <end position="671"/>
    </location>
</feature>
<dbReference type="AlphaFoldDB" id="A0A6A6QN52"/>
<evidence type="ECO:0000256" key="1">
    <source>
        <dbReference type="SAM" id="MobiDB-lite"/>
    </source>
</evidence>
<name>A0A6A6QN52_9PEZI</name>
<feature type="region of interest" description="Disordered" evidence="1">
    <location>
        <begin position="485"/>
        <end position="562"/>
    </location>
</feature>
<sequence>MAAPKTNTKAALGQGDSLYVLPLAFSLVPSAERAPSDSIDGASGTSSTLPDLHSANSPTGPDPLSGLLTATSVNRTGLLIQPDEPKCVIDQDVGDDAYAQNKKESCKDPKPRPVPCNLALRFTNRPNGTQLTTIIEQRSYSTLSSLPSLISTPRRYTSGQLSASHSSSTLSPNTKCHEGASRREVSRSLDEVALHKVFEAAKQRLQEATSVKTQSTPKYNLEQPQVDTPKDIPVVSRLEAAPEDSSKPQLSPVTQPQRPDPEREARPVRQVLRTLFDTVRKTPRHTLSLSALRSRPNEDTVVQDTPIFRSARYKGLSEPSTKGDSSGHAHRRKRAVHEPNVTGSVHLGYNLLSGRSATPAQKEKPGNDSKATSHQPEKAPRNESPAIFVRGHHFQEDQAITPCCTTPVLLRPGEISASPTPSPSQFYTPPTAPIISSKRFSIPNNAPTIVQPTTPLPLSIRGRDGDGLRYSFDGVLLYRPNAPSLHKYDRSRTTSGSSLSVSSSILGTDEEHDSGASKRRKAKATLVPYHDHSRLPTYATTNPSSNHSTPFPSRDSSDNTHVTTTTTEYSLSANPSIFHPPKPSTWFASKSPLLNPHPPPTHTKSHTLTSAALPILLPFAAANGIVTTSTTYKQPHGASPSASTCITSFHSPSGNLIRVTSSSDSDASAPRPSKRHSRIASPSAIASLQNPIEPLARLVTLPATPSPASTYPLPSWLRKPPERRSGSGGGVAYRPLSSESVPRVSIPIRTHVHPPRTPITPSVEPHGPAIPSHRSVGLPKGRLVKHRDVHGCGGEVRAASLQPRSGVKNTKGMAGISQRSCRGRGVGRVMQGGDDQGDDGVLL</sequence>
<evidence type="ECO:0000313" key="2">
    <source>
        <dbReference type="EMBL" id="KAF2493430.1"/>
    </source>
</evidence>
<proteinExistence type="predicted"/>
<feature type="compositionally biased region" description="Low complexity" evidence="1">
    <location>
        <begin position="493"/>
        <end position="507"/>
    </location>
</feature>
<feature type="compositionally biased region" description="Polar residues" evidence="1">
    <location>
        <begin position="538"/>
        <end position="551"/>
    </location>
</feature>
<dbReference type="OrthoDB" id="3946727at2759"/>
<dbReference type="Proteomes" id="UP000799750">
    <property type="component" value="Unassembled WGS sequence"/>
</dbReference>
<feature type="compositionally biased region" description="Low complexity" evidence="1">
    <location>
        <begin position="157"/>
        <end position="171"/>
    </location>
</feature>
<feature type="compositionally biased region" description="Low complexity" evidence="1">
    <location>
        <begin position="827"/>
        <end position="843"/>
    </location>
</feature>
<gene>
    <name evidence="2" type="ORF">BU16DRAFT_591864</name>
</gene>
<feature type="region of interest" description="Disordered" evidence="1">
    <location>
        <begin position="656"/>
        <end position="684"/>
    </location>
</feature>
<feature type="compositionally biased region" description="Basic and acidic residues" evidence="1">
    <location>
        <begin position="175"/>
        <end position="187"/>
    </location>
</feature>
<feature type="region of interest" description="Disordered" evidence="1">
    <location>
        <begin position="708"/>
        <end position="735"/>
    </location>
</feature>
<evidence type="ECO:0000313" key="3">
    <source>
        <dbReference type="Proteomes" id="UP000799750"/>
    </source>
</evidence>